<dbReference type="Proteomes" id="UP000238479">
    <property type="component" value="Chromosome 6"/>
</dbReference>
<comment type="caution">
    <text evidence="1">The sequence shown here is derived from an EMBL/GenBank/DDBJ whole genome shotgun (WGS) entry which is preliminary data.</text>
</comment>
<name>A0A2P6PRP6_ROSCH</name>
<proteinExistence type="predicted"/>
<organism evidence="1 2">
    <name type="scientific">Rosa chinensis</name>
    <name type="common">China rose</name>
    <dbReference type="NCBI Taxonomy" id="74649"/>
    <lineage>
        <taxon>Eukaryota</taxon>
        <taxon>Viridiplantae</taxon>
        <taxon>Streptophyta</taxon>
        <taxon>Embryophyta</taxon>
        <taxon>Tracheophyta</taxon>
        <taxon>Spermatophyta</taxon>
        <taxon>Magnoliopsida</taxon>
        <taxon>eudicotyledons</taxon>
        <taxon>Gunneridae</taxon>
        <taxon>Pentapetalae</taxon>
        <taxon>rosids</taxon>
        <taxon>fabids</taxon>
        <taxon>Rosales</taxon>
        <taxon>Rosaceae</taxon>
        <taxon>Rosoideae</taxon>
        <taxon>Rosoideae incertae sedis</taxon>
        <taxon>Rosa</taxon>
    </lineage>
</organism>
<evidence type="ECO:0000313" key="1">
    <source>
        <dbReference type="EMBL" id="PRQ24605.1"/>
    </source>
</evidence>
<sequence>MAKRSASPEWFHCNPFTDIQGIRRLIKFEVIFRGFRYIQRLVDQFPPVKAFHFVLDHTEDTIKILSRLLHRSLAEDYSSWCGLEQGEFHPPTSRMTNYVVFKFGERTRSYNKFSWGLTILAIWASLQNAVVFHDFMIATTGKYWQCCSKPAYVA</sequence>
<gene>
    <name evidence="1" type="ORF">RchiOBHm_Chr6g0274291</name>
</gene>
<reference evidence="1 2" key="1">
    <citation type="journal article" date="2018" name="Nat. Genet.">
        <title>The Rosa genome provides new insights in the design of modern roses.</title>
        <authorList>
            <person name="Bendahmane M."/>
        </authorList>
    </citation>
    <scope>NUCLEOTIDE SEQUENCE [LARGE SCALE GENOMIC DNA]</scope>
    <source>
        <strain evidence="2">cv. Old Blush</strain>
    </source>
</reference>
<accession>A0A2P6PRP6</accession>
<dbReference type="Gramene" id="PRQ24605">
    <property type="protein sequence ID" value="PRQ24605"/>
    <property type="gene ID" value="RchiOBHm_Chr6g0274291"/>
</dbReference>
<protein>
    <submittedName>
        <fullName evidence="1">Uncharacterized protein</fullName>
    </submittedName>
</protein>
<keyword evidence="2" id="KW-1185">Reference proteome</keyword>
<dbReference type="AlphaFoldDB" id="A0A2P6PRP6"/>
<evidence type="ECO:0000313" key="2">
    <source>
        <dbReference type="Proteomes" id="UP000238479"/>
    </source>
</evidence>
<dbReference type="EMBL" id="PDCK01000044">
    <property type="protein sequence ID" value="PRQ24605.1"/>
    <property type="molecule type" value="Genomic_DNA"/>
</dbReference>